<evidence type="ECO:0000313" key="2">
    <source>
        <dbReference type="Proteomes" id="UP001346559"/>
    </source>
</evidence>
<reference evidence="1 2" key="1">
    <citation type="submission" date="2023-11" db="EMBL/GenBank/DDBJ databases">
        <authorList>
            <person name="Cook R."/>
            <person name="Crisci M."/>
            <person name="Pye H."/>
            <person name="Adriaenssens E."/>
            <person name="Santini J."/>
        </authorList>
    </citation>
    <scope>NUCLEOTIDE SEQUENCE [LARGE SCALE GENOMIC DNA]</scope>
    <source>
        <strain evidence="1">Lak_Megaphage_RVC_AP1_GC26</strain>
    </source>
</reference>
<dbReference type="EMBL" id="OR769218">
    <property type="protein sequence ID" value="WQJ54480.1"/>
    <property type="molecule type" value="Genomic_DNA"/>
</dbReference>
<keyword evidence="2" id="KW-1185">Reference proteome</keyword>
<protein>
    <submittedName>
        <fullName evidence="1">Uncharacterized protein</fullName>
    </submittedName>
</protein>
<dbReference type="Proteomes" id="UP001346559">
    <property type="component" value="Segment"/>
</dbReference>
<accession>A0ABZ0Z8L7</accession>
<organism evidence="1 2">
    <name type="scientific">phage Lak_Megaphage_RVC_AP1_GC26</name>
    <dbReference type="NCBI Taxonomy" id="3109224"/>
    <lineage>
        <taxon>Viruses</taxon>
        <taxon>Duplodnaviria</taxon>
        <taxon>Heunggongvirae</taxon>
        <taxon>Uroviricota</taxon>
        <taxon>Caudoviricetes</taxon>
        <taxon>Caudoviricetes code 15 clade</taxon>
    </lineage>
</organism>
<name>A0ABZ0Z8L7_9CAUD</name>
<proteinExistence type="predicted"/>
<evidence type="ECO:0000313" key="1">
    <source>
        <dbReference type="EMBL" id="WQJ54480.1"/>
    </source>
</evidence>
<sequence length="48" mass="5147">MKRIFSLLKRAGKAYCEAYTEANTIKLGNGEVAYLAGGCGNMSIVYVA</sequence>